<keyword evidence="3" id="KW-0732">Signal</keyword>
<keyword evidence="5" id="KW-1185">Reference proteome</keyword>
<gene>
    <name evidence="4" type="ORF">SEMRO_16_G011960.1</name>
</gene>
<evidence type="ECO:0000313" key="5">
    <source>
        <dbReference type="Proteomes" id="UP001153069"/>
    </source>
</evidence>
<dbReference type="AlphaFoldDB" id="A0A9N8H2X9"/>
<feature type="compositionally biased region" description="Low complexity" evidence="1">
    <location>
        <begin position="37"/>
        <end position="50"/>
    </location>
</feature>
<organism evidence="4 5">
    <name type="scientific">Seminavis robusta</name>
    <dbReference type="NCBI Taxonomy" id="568900"/>
    <lineage>
        <taxon>Eukaryota</taxon>
        <taxon>Sar</taxon>
        <taxon>Stramenopiles</taxon>
        <taxon>Ochrophyta</taxon>
        <taxon>Bacillariophyta</taxon>
        <taxon>Bacillariophyceae</taxon>
        <taxon>Bacillariophycidae</taxon>
        <taxon>Naviculales</taxon>
        <taxon>Naviculaceae</taxon>
        <taxon>Seminavis</taxon>
    </lineage>
</organism>
<keyword evidence="2" id="KW-1133">Transmembrane helix</keyword>
<keyword evidence="2" id="KW-0812">Transmembrane</keyword>
<dbReference type="EMBL" id="CAICTM010000016">
    <property type="protein sequence ID" value="CAB9497245.1"/>
    <property type="molecule type" value="Genomic_DNA"/>
</dbReference>
<evidence type="ECO:0000256" key="3">
    <source>
        <dbReference type="SAM" id="SignalP"/>
    </source>
</evidence>
<proteinExistence type="predicted"/>
<name>A0A9N8H2X9_9STRA</name>
<sequence length="396" mass="45841">MRTKRQQWLLPRVHVLLFVVLLLVTFPSVSVSLQRPQQQQQANARRNTPNIQPKQQRGNHIGTTATFSTNSNSNIRLCKLESQVMNLFQWTMVLLSWSHIKTTLAQRKMTIEPLCLLIASLCNLSYGMFRYLTTKRPSSSSSVITDNTTTTIKQWMRQWKRFELVHWCLTAYIVWCHYRHDIHLLTLGMSWFVSVWIRHELQIPRTLTTTKQQFSWTWPKRWYVVVVEYGAVYVPASMLLWGSVAAMQLHADDGRIGYCIALGIPLVANVLASIAVMVDLEDLRDAPSVLLFMTTQRLDRLVRILTGWWMLLGVSILSLVLSTGVQLQFPKGMLVWHRDTLTVARQDYHPPWAPLGILIWVCLPYWIRYCVKTFVREHDGTVALSQPTTKTTTNTF</sequence>
<feature type="chain" id="PRO_5040474059" evidence="3">
    <location>
        <begin position="33"/>
        <end position="396"/>
    </location>
</feature>
<feature type="transmembrane region" description="Helical" evidence="2">
    <location>
        <begin position="301"/>
        <end position="329"/>
    </location>
</feature>
<evidence type="ECO:0000256" key="2">
    <source>
        <dbReference type="SAM" id="Phobius"/>
    </source>
</evidence>
<reference evidence="4" key="1">
    <citation type="submission" date="2020-06" db="EMBL/GenBank/DDBJ databases">
        <authorList>
            <consortium name="Plant Systems Biology data submission"/>
        </authorList>
    </citation>
    <scope>NUCLEOTIDE SEQUENCE</scope>
    <source>
        <strain evidence="4">D6</strain>
    </source>
</reference>
<evidence type="ECO:0000256" key="1">
    <source>
        <dbReference type="SAM" id="MobiDB-lite"/>
    </source>
</evidence>
<keyword evidence="2" id="KW-0472">Membrane</keyword>
<feature type="transmembrane region" description="Helical" evidence="2">
    <location>
        <begin position="349"/>
        <end position="367"/>
    </location>
</feature>
<feature type="region of interest" description="Disordered" evidence="1">
    <location>
        <begin position="37"/>
        <end position="65"/>
    </location>
</feature>
<evidence type="ECO:0000313" key="4">
    <source>
        <dbReference type="EMBL" id="CAB9497245.1"/>
    </source>
</evidence>
<accession>A0A9N8H2X9</accession>
<comment type="caution">
    <text evidence="4">The sequence shown here is derived from an EMBL/GenBank/DDBJ whole genome shotgun (WGS) entry which is preliminary data.</text>
</comment>
<dbReference type="Proteomes" id="UP001153069">
    <property type="component" value="Unassembled WGS sequence"/>
</dbReference>
<feature type="compositionally biased region" description="Polar residues" evidence="1">
    <location>
        <begin position="51"/>
        <end position="62"/>
    </location>
</feature>
<feature type="transmembrane region" description="Helical" evidence="2">
    <location>
        <begin position="255"/>
        <end position="280"/>
    </location>
</feature>
<feature type="transmembrane region" description="Helical" evidence="2">
    <location>
        <begin position="222"/>
        <end position="243"/>
    </location>
</feature>
<protein>
    <submittedName>
        <fullName evidence="4">Uncharacterized protein</fullName>
    </submittedName>
</protein>
<feature type="signal peptide" evidence="3">
    <location>
        <begin position="1"/>
        <end position="32"/>
    </location>
</feature>